<evidence type="ECO:0000313" key="3">
    <source>
        <dbReference type="EMBL" id="MCL7931232.1"/>
    </source>
</evidence>
<proteinExistence type="predicted"/>
<gene>
    <name evidence="3" type="ORF">M8006_14820</name>
</gene>
<accession>A0ABT0STW0</accession>
<dbReference type="SUPFAM" id="SSF52821">
    <property type="entry name" value="Rhodanese/Cell cycle control phosphatase"/>
    <property type="match status" value="1"/>
</dbReference>
<evidence type="ECO:0000259" key="2">
    <source>
        <dbReference type="PROSITE" id="PS50206"/>
    </source>
</evidence>
<feature type="domain" description="Rhodanese" evidence="2">
    <location>
        <begin position="67"/>
        <end position="184"/>
    </location>
</feature>
<name>A0ABT0STW0_9GAMM</name>
<comment type="caution">
    <text evidence="3">The sequence shown here is derived from an EMBL/GenBank/DDBJ whole genome shotgun (WGS) entry which is preliminary data.</text>
</comment>
<keyword evidence="1" id="KW-0732">Signal</keyword>
<organism evidence="3 4">
    <name type="scientific">Halomonas llamarensis</name>
    <dbReference type="NCBI Taxonomy" id="2945104"/>
    <lineage>
        <taxon>Bacteria</taxon>
        <taxon>Pseudomonadati</taxon>
        <taxon>Pseudomonadota</taxon>
        <taxon>Gammaproteobacteria</taxon>
        <taxon>Oceanospirillales</taxon>
        <taxon>Halomonadaceae</taxon>
        <taxon>Halomonas</taxon>
    </lineage>
</organism>
<evidence type="ECO:0000313" key="4">
    <source>
        <dbReference type="Proteomes" id="UP001165308"/>
    </source>
</evidence>
<sequence length="215" mass="23735">MNGSRSLSHRFTAHRFLSRRALPVVVAAGAVLSWGSIAQAQDDAPAYRETQLGLYVTAEEAYELMQEDSDAILIDVRDPIEIKFTGFAEPTDIHVPWVLADRTQFDDDAQTWPIARNPDFEAQIRDELEAQGVESDTPIIVMCRSGATRSAPAVDVLAEMGYSDVYSVSDGFEGGQLEDGDSAGVRARNGWRNAGLPWGYTIDPDVAWYEGKYED</sequence>
<dbReference type="EMBL" id="JAMJPJ010000033">
    <property type="protein sequence ID" value="MCL7931232.1"/>
    <property type="molecule type" value="Genomic_DNA"/>
</dbReference>
<dbReference type="PROSITE" id="PS50206">
    <property type="entry name" value="RHODANESE_3"/>
    <property type="match status" value="1"/>
</dbReference>
<dbReference type="Pfam" id="PF00581">
    <property type="entry name" value="Rhodanese"/>
    <property type="match status" value="1"/>
</dbReference>
<dbReference type="InterPro" id="IPR001763">
    <property type="entry name" value="Rhodanese-like_dom"/>
</dbReference>
<keyword evidence="4" id="KW-1185">Reference proteome</keyword>
<dbReference type="SMART" id="SM00450">
    <property type="entry name" value="RHOD"/>
    <property type="match status" value="1"/>
</dbReference>
<dbReference type="RefSeq" id="WP_250083518.1">
    <property type="nucleotide sequence ID" value="NZ_JAMJPJ010000033.1"/>
</dbReference>
<dbReference type="Proteomes" id="UP001165308">
    <property type="component" value="Unassembled WGS sequence"/>
</dbReference>
<dbReference type="Gene3D" id="3.40.250.10">
    <property type="entry name" value="Rhodanese-like domain"/>
    <property type="match status" value="1"/>
</dbReference>
<protein>
    <submittedName>
        <fullName evidence="3">Rhodanese-like domain-containing protein</fullName>
    </submittedName>
</protein>
<dbReference type="InterPro" id="IPR036873">
    <property type="entry name" value="Rhodanese-like_dom_sf"/>
</dbReference>
<reference evidence="3" key="1">
    <citation type="submission" date="2022-05" db="EMBL/GenBank/DDBJ databases">
        <title>Halomonas geminus sp. nov. and Halomonas llamarensis sp. nov. isolated from high-altitude salars of the Atacama Desert.</title>
        <authorList>
            <person name="Hintersatz C."/>
            <person name="Rojas L.A."/>
            <person name="Wei T.-S."/>
            <person name="Kutschke S."/>
            <person name="Lehmann F."/>
            <person name="Jain R."/>
            <person name="Pollmann K."/>
        </authorList>
    </citation>
    <scope>NUCLEOTIDE SEQUENCE</scope>
    <source>
        <strain evidence="3">ATCHA</strain>
    </source>
</reference>
<evidence type="ECO:0000256" key="1">
    <source>
        <dbReference type="SAM" id="SignalP"/>
    </source>
</evidence>
<feature type="signal peptide" evidence="1">
    <location>
        <begin position="1"/>
        <end position="40"/>
    </location>
</feature>
<feature type="chain" id="PRO_5045445949" evidence="1">
    <location>
        <begin position="41"/>
        <end position="215"/>
    </location>
</feature>